<evidence type="ECO:0000313" key="3">
    <source>
        <dbReference type="Proteomes" id="UP001187471"/>
    </source>
</evidence>
<sequence>MIEELKKELSKSFEMKGLRQARQILGMQILRDRKTKRLWLSQQKYTKRVLEWFNMKDAKPVNTPLANYFILIIENEMIKIKKIHTDDNPSDMMTKVIPKEKFELCTELAGMKYC</sequence>
<dbReference type="EMBL" id="JAVXUO010002539">
    <property type="protein sequence ID" value="KAK2972095.1"/>
    <property type="molecule type" value="Genomic_DNA"/>
</dbReference>
<evidence type="ECO:0000259" key="1">
    <source>
        <dbReference type="Pfam" id="PF07727"/>
    </source>
</evidence>
<proteinExistence type="predicted"/>
<comment type="caution">
    <text evidence="2">The sequence shown here is derived from an EMBL/GenBank/DDBJ whole genome shotgun (WGS) entry which is preliminary data.</text>
</comment>
<dbReference type="Proteomes" id="UP001187471">
    <property type="component" value="Unassembled WGS sequence"/>
</dbReference>
<dbReference type="AlphaFoldDB" id="A0AA88QYZ6"/>
<protein>
    <recommendedName>
        <fullName evidence="1">Reverse transcriptase Ty1/copia-type domain-containing protein</fullName>
    </recommendedName>
</protein>
<feature type="domain" description="Reverse transcriptase Ty1/copia-type" evidence="1">
    <location>
        <begin position="1"/>
        <end position="65"/>
    </location>
</feature>
<keyword evidence="3" id="KW-1185">Reference proteome</keyword>
<name>A0AA88QYZ6_9ASTE</name>
<accession>A0AA88QYZ6</accession>
<organism evidence="2 3">
    <name type="scientific">Escallonia rubra</name>
    <dbReference type="NCBI Taxonomy" id="112253"/>
    <lineage>
        <taxon>Eukaryota</taxon>
        <taxon>Viridiplantae</taxon>
        <taxon>Streptophyta</taxon>
        <taxon>Embryophyta</taxon>
        <taxon>Tracheophyta</taxon>
        <taxon>Spermatophyta</taxon>
        <taxon>Magnoliopsida</taxon>
        <taxon>eudicotyledons</taxon>
        <taxon>Gunneridae</taxon>
        <taxon>Pentapetalae</taxon>
        <taxon>asterids</taxon>
        <taxon>campanulids</taxon>
        <taxon>Escalloniales</taxon>
        <taxon>Escalloniaceae</taxon>
        <taxon>Escallonia</taxon>
    </lineage>
</organism>
<gene>
    <name evidence="2" type="ORF">RJ640_010258</name>
</gene>
<dbReference type="InterPro" id="IPR013103">
    <property type="entry name" value="RVT_2"/>
</dbReference>
<evidence type="ECO:0000313" key="2">
    <source>
        <dbReference type="EMBL" id="KAK2972095.1"/>
    </source>
</evidence>
<dbReference type="Pfam" id="PF07727">
    <property type="entry name" value="RVT_2"/>
    <property type="match status" value="1"/>
</dbReference>
<reference evidence="2" key="1">
    <citation type="submission" date="2022-12" db="EMBL/GenBank/DDBJ databases">
        <title>Draft genome assemblies for two species of Escallonia (Escalloniales).</title>
        <authorList>
            <person name="Chanderbali A."/>
            <person name="Dervinis C."/>
            <person name="Anghel I."/>
            <person name="Soltis D."/>
            <person name="Soltis P."/>
            <person name="Zapata F."/>
        </authorList>
    </citation>
    <scope>NUCLEOTIDE SEQUENCE</scope>
    <source>
        <strain evidence="2">UCBG92.1500</strain>
        <tissue evidence="2">Leaf</tissue>
    </source>
</reference>